<keyword evidence="1" id="KW-0233">DNA recombination</keyword>
<dbReference type="InterPro" id="IPR052925">
    <property type="entry name" value="Phage_Integrase-like_Recomb"/>
</dbReference>
<feature type="non-terminal residue" evidence="2">
    <location>
        <position position="374"/>
    </location>
</feature>
<dbReference type="PANTHER" id="PTHR34605:SF3">
    <property type="entry name" value="P CELL-TYPE AGGLUTINATION PROTEIN MAP4-LIKE-RELATED"/>
    <property type="match status" value="1"/>
</dbReference>
<proteinExistence type="predicted"/>
<dbReference type="EMBL" id="JARKIE010000021">
    <property type="protein sequence ID" value="KAJ7700117.1"/>
    <property type="molecule type" value="Genomic_DNA"/>
</dbReference>
<evidence type="ECO:0008006" key="4">
    <source>
        <dbReference type="Google" id="ProtNLM"/>
    </source>
</evidence>
<dbReference type="GO" id="GO:0003677">
    <property type="term" value="F:DNA binding"/>
    <property type="evidence" value="ECO:0007669"/>
    <property type="project" value="InterPro"/>
</dbReference>
<sequence>KRARRPNKGNELAQSDFRPPVPADRRVLFWTSPHSVLVHSQMLAQGVNPHLQTKIYELLLDSTVEETRQSYGAGLLRFHQFCDMQGISEVLRMPADKFLLSAFVANAIGSCSGKGIRNWLNGLRLWHLYNDAAWHGNDGWLPSLKKAADKKGAPFERLPRGPITVEHLRALRARLDLSKPRDAAIWAAALAAFWGCRRLGELLVRSLSKFSTERDTVRSTRISRPVVNGRRTINFHIRWTKTTGPLGGECIFAATDGEYADLCPVIAFDNHITVNHSADKDCHLFAYRKDADSWAMLTKGDFLRTTAQFFSDASLENVFGHSYRIGGSLRLLLDGVEPEIIMKIGGWTSLCFLIYWRRLEQVIPLAITRAWDSS</sequence>
<dbReference type="InterPro" id="IPR011010">
    <property type="entry name" value="DNA_brk_join_enz"/>
</dbReference>
<evidence type="ECO:0000313" key="2">
    <source>
        <dbReference type="EMBL" id="KAJ7700117.1"/>
    </source>
</evidence>
<comment type="caution">
    <text evidence="2">The sequence shown here is derived from an EMBL/GenBank/DDBJ whole genome shotgun (WGS) entry which is preliminary data.</text>
</comment>
<dbReference type="PANTHER" id="PTHR34605">
    <property type="entry name" value="PHAGE_INTEGRASE DOMAIN-CONTAINING PROTEIN"/>
    <property type="match status" value="1"/>
</dbReference>
<protein>
    <recommendedName>
        <fullName evidence="4">DNA breaking-rejoining enzyme</fullName>
    </recommendedName>
</protein>
<gene>
    <name evidence="2" type="ORF">B0H17DRAFT_899702</name>
</gene>
<organism evidence="2 3">
    <name type="scientific">Mycena rosella</name>
    <name type="common">Pink bonnet</name>
    <name type="synonym">Agaricus rosellus</name>
    <dbReference type="NCBI Taxonomy" id="1033263"/>
    <lineage>
        <taxon>Eukaryota</taxon>
        <taxon>Fungi</taxon>
        <taxon>Dikarya</taxon>
        <taxon>Basidiomycota</taxon>
        <taxon>Agaricomycotina</taxon>
        <taxon>Agaricomycetes</taxon>
        <taxon>Agaricomycetidae</taxon>
        <taxon>Agaricales</taxon>
        <taxon>Marasmiineae</taxon>
        <taxon>Mycenaceae</taxon>
        <taxon>Mycena</taxon>
    </lineage>
</organism>
<dbReference type="GO" id="GO:0015074">
    <property type="term" value="P:DNA integration"/>
    <property type="evidence" value="ECO:0007669"/>
    <property type="project" value="InterPro"/>
</dbReference>
<accession>A0AAD7DUK8</accession>
<keyword evidence="3" id="KW-1185">Reference proteome</keyword>
<dbReference type="GO" id="GO:0006310">
    <property type="term" value="P:DNA recombination"/>
    <property type="evidence" value="ECO:0007669"/>
    <property type="project" value="UniProtKB-KW"/>
</dbReference>
<evidence type="ECO:0000256" key="1">
    <source>
        <dbReference type="ARBA" id="ARBA00023172"/>
    </source>
</evidence>
<name>A0AAD7DUK8_MYCRO</name>
<dbReference type="SUPFAM" id="SSF56349">
    <property type="entry name" value="DNA breaking-rejoining enzymes"/>
    <property type="match status" value="1"/>
</dbReference>
<dbReference type="AlphaFoldDB" id="A0AAD7DUK8"/>
<dbReference type="Gene3D" id="1.10.443.10">
    <property type="entry name" value="Intergrase catalytic core"/>
    <property type="match status" value="1"/>
</dbReference>
<dbReference type="Proteomes" id="UP001221757">
    <property type="component" value="Unassembled WGS sequence"/>
</dbReference>
<feature type="non-terminal residue" evidence="2">
    <location>
        <position position="1"/>
    </location>
</feature>
<reference evidence="2" key="1">
    <citation type="submission" date="2023-03" db="EMBL/GenBank/DDBJ databases">
        <title>Massive genome expansion in bonnet fungi (Mycena s.s.) driven by repeated elements and novel gene families across ecological guilds.</title>
        <authorList>
            <consortium name="Lawrence Berkeley National Laboratory"/>
            <person name="Harder C.B."/>
            <person name="Miyauchi S."/>
            <person name="Viragh M."/>
            <person name="Kuo A."/>
            <person name="Thoen E."/>
            <person name="Andreopoulos B."/>
            <person name="Lu D."/>
            <person name="Skrede I."/>
            <person name="Drula E."/>
            <person name="Henrissat B."/>
            <person name="Morin E."/>
            <person name="Kohler A."/>
            <person name="Barry K."/>
            <person name="LaButti K."/>
            <person name="Morin E."/>
            <person name="Salamov A."/>
            <person name="Lipzen A."/>
            <person name="Mereny Z."/>
            <person name="Hegedus B."/>
            <person name="Baldrian P."/>
            <person name="Stursova M."/>
            <person name="Weitz H."/>
            <person name="Taylor A."/>
            <person name="Grigoriev I.V."/>
            <person name="Nagy L.G."/>
            <person name="Martin F."/>
            <person name="Kauserud H."/>
        </authorList>
    </citation>
    <scope>NUCLEOTIDE SEQUENCE</scope>
    <source>
        <strain evidence="2">CBHHK067</strain>
    </source>
</reference>
<evidence type="ECO:0000313" key="3">
    <source>
        <dbReference type="Proteomes" id="UP001221757"/>
    </source>
</evidence>
<dbReference type="InterPro" id="IPR013762">
    <property type="entry name" value="Integrase-like_cat_sf"/>
</dbReference>